<evidence type="ECO:0000256" key="4">
    <source>
        <dbReference type="ARBA" id="ARBA00023136"/>
    </source>
</evidence>
<dbReference type="EMBL" id="JAPCWZ010000009">
    <property type="protein sequence ID" value="KAK8851156.1"/>
    <property type="molecule type" value="Genomic_DNA"/>
</dbReference>
<sequence length="417" mass="46358">MSDPTKSTLPETAAALTLPDVQTFNTELWTLYSLGMAVTALRTYSRINSVALADLKLDDYIVWLSVSMYTAQSIFAHLAVNYGHELGNNGMTDGQRNAIDLNSIEYDLRVFGSKMEVVGLATSACLHCSLKLAILIFVMRLTKQFGVRIWIGFSLILGTWLSWFILVSSICSPIQKYWQIGPDPGKVCHGVTHPSIVWTSMAVSVLTDIWLMILPMPMLWGTRKGHSEKVAFFIVLGVGMVVVVCSVLKAVYAQADHISSPKLVGIWGMREAFALVLTTNLPMVLQLLQLWFRPLFCFIFSRHSGGNPNTSHFDTFNCIDSIKGVSSCGVISRRCEPPTSRRRDANLPVSESEERILSHGAELEEVQLHDFNVSARTVLFSPRPLHGIVVSNEIQVRVDRTSQVLDREAQDALVRGK</sequence>
<comment type="subcellular location">
    <subcellularLocation>
        <location evidence="1">Membrane</location>
        <topology evidence="1">Multi-pass membrane protein</topology>
    </subcellularLocation>
</comment>
<feature type="transmembrane region" description="Helical" evidence="6">
    <location>
        <begin position="230"/>
        <end position="252"/>
    </location>
</feature>
<keyword evidence="9" id="KW-1185">Reference proteome</keyword>
<comment type="similarity">
    <text evidence="5">Belongs to the SAT4 family.</text>
</comment>
<evidence type="ECO:0000313" key="9">
    <source>
        <dbReference type="Proteomes" id="UP001390339"/>
    </source>
</evidence>
<feature type="transmembrane region" description="Helical" evidence="6">
    <location>
        <begin position="57"/>
        <end position="80"/>
    </location>
</feature>
<dbReference type="Proteomes" id="UP001390339">
    <property type="component" value="Unassembled WGS sequence"/>
</dbReference>
<comment type="caution">
    <text evidence="8">The sequence shown here is derived from an EMBL/GenBank/DDBJ whole genome shotgun (WGS) entry which is preliminary data.</text>
</comment>
<keyword evidence="2 6" id="KW-0812">Transmembrane</keyword>
<organism evidence="8 9">
    <name type="scientific">Apiospora arundinis</name>
    <dbReference type="NCBI Taxonomy" id="335852"/>
    <lineage>
        <taxon>Eukaryota</taxon>
        <taxon>Fungi</taxon>
        <taxon>Dikarya</taxon>
        <taxon>Ascomycota</taxon>
        <taxon>Pezizomycotina</taxon>
        <taxon>Sordariomycetes</taxon>
        <taxon>Xylariomycetidae</taxon>
        <taxon>Amphisphaeriales</taxon>
        <taxon>Apiosporaceae</taxon>
        <taxon>Apiospora</taxon>
    </lineage>
</organism>
<dbReference type="PANTHER" id="PTHR33048:SF105">
    <property type="match status" value="1"/>
</dbReference>
<evidence type="ECO:0000313" key="8">
    <source>
        <dbReference type="EMBL" id="KAK8851156.1"/>
    </source>
</evidence>
<evidence type="ECO:0000256" key="5">
    <source>
        <dbReference type="ARBA" id="ARBA00038359"/>
    </source>
</evidence>
<keyword evidence="3 6" id="KW-1133">Transmembrane helix</keyword>
<evidence type="ECO:0000256" key="6">
    <source>
        <dbReference type="SAM" id="Phobius"/>
    </source>
</evidence>
<dbReference type="PANTHER" id="PTHR33048">
    <property type="entry name" value="PTH11-LIKE INTEGRAL MEMBRANE PROTEIN (AFU_ORTHOLOGUE AFUA_5G11245)"/>
    <property type="match status" value="1"/>
</dbReference>
<reference evidence="8 9" key="1">
    <citation type="journal article" date="2024" name="IMA Fungus">
        <title>Apiospora arundinis, a panoply of carbohydrate-active enzymes and secondary metabolites.</title>
        <authorList>
            <person name="Sorensen T."/>
            <person name="Petersen C."/>
            <person name="Muurmann A.T."/>
            <person name="Christiansen J.V."/>
            <person name="Brundto M.L."/>
            <person name="Overgaard C.K."/>
            <person name="Boysen A.T."/>
            <person name="Wollenberg R.D."/>
            <person name="Larsen T.O."/>
            <person name="Sorensen J.L."/>
            <person name="Nielsen K.L."/>
            <person name="Sondergaard T.E."/>
        </authorList>
    </citation>
    <scope>NUCLEOTIDE SEQUENCE [LARGE SCALE GENOMIC DNA]</scope>
    <source>
        <strain evidence="8 9">AAU 773</strain>
    </source>
</reference>
<feature type="transmembrane region" description="Helical" evidence="6">
    <location>
        <begin position="272"/>
        <end position="292"/>
    </location>
</feature>
<gene>
    <name evidence="8" type="ORF">PGQ11_013635</name>
</gene>
<evidence type="ECO:0000256" key="1">
    <source>
        <dbReference type="ARBA" id="ARBA00004141"/>
    </source>
</evidence>
<feature type="transmembrane region" description="Helical" evidence="6">
    <location>
        <begin position="117"/>
        <end position="138"/>
    </location>
</feature>
<dbReference type="Pfam" id="PF20684">
    <property type="entry name" value="Fung_rhodopsin"/>
    <property type="match status" value="1"/>
</dbReference>
<feature type="transmembrane region" description="Helical" evidence="6">
    <location>
        <begin position="195"/>
        <end position="218"/>
    </location>
</feature>
<keyword evidence="4 6" id="KW-0472">Membrane</keyword>
<feature type="domain" description="Rhodopsin" evidence="7">
    <location>
        <begin position="41"/>
        <end position="289"/>
    </location>
</feature>
<feature type="transmembrane region" description="Helical" evidence="6">
    <location>
        <begin position="150"/>
        <end position="175"/>
    </location>
</feature>
<protein>
    <submittedName>
        <fullName evidence="8">Triacylglycerol lipase-like protein</fullName>
    </submittedName>
</protein>
<evidence type="ECO:0000256" key="3">
    <source>
        <dbReference type="ARBA" id="ARBA00022989"/>
    </source>
</evidence>
<name>A0ABR2HPY8_9PEZI</name>
<evidence type="ECO:0000259" key="7">
    <source>
        <dbReference type="Pfam" id="PF20684"/>
    </source>
</evidence>
<accession>A0ABR2HPY8</accession>
<evidence type="ECO:0000256" key="2">
    <source>
        <dbReference type="ARBA" id="ARBA00022692"/>
    </source>
</evidence>
<dbReference type="InterPro" id="IPR052337">
    <property type="entry name" value="SAT4-like"/>
</dbReference>
<proteinExistence type="inferred from homology"/>
<dbReference type="InterPro" id="IPR049326">
    <property type="entry name" value="Rhodopsin_dom_fungi"/>
</dbReference>